<keyword evidence="5 9" id="KW-1133">Transmembrane helix</keyword>
<evidence type="ECO:0000256" key="9">
    <source>
        <dbReference type="HAMAP-Rule" id="MF_00115"/>
    </source>
</evidence>
<sequence>MSFIKEFRDFAMRGNVADLAIGVIIGSAFGKVVSSLVADIIMPPIGLLIGVVDLKQFSFVLRKARNDLPAVIMNYGSFLQSLVDFIIFTLAIFSVIKFMNKLRRELEGILESPAEINKEKTETGTQVEPPAPQEILLMEIRDLLKKSTKK</sequence>
<gene>
    <name evidence="9 10" type="primary">mscL</name>
    <name evidence="10" type="ORF">BA171_05165</name>
</gene>
<name>A0A249E0B1_9ENTR</name>
<dbReference type="InterPro" id="IPR036019">
    <property type="entry name" value="MscL_channel"/>
</dbReference>
<evidence type="ECO:0000256" key="5">
    <source>
        <dbReference type="ARBA" id="ARBA00022989"/>
    </source>
</evidence>
<comment type="function">
    <text evidence="9">Channel that opens in response to stretch forces in the membrane lipid bilayer. May participate in the regulation of osmotic pressure changes within the cell.</text>
</comment>
<dbReference type="PANTHER" id="PTHR30266">
    <property type="entry name" value="MECHANOSENSITIVE CHANNEL MSCL"/>
    <property type="match status" value="1"/>
</dbReference>
<dbReference type="HAMAP" id="MF_00115">
    <property type="entry name" value="MscL"/>
    <property type="match status" value="1"/>
</dbReference>
<dbReference type="PRINTS" id="PR01264">
    <property type="entry name" value="MECHCHANNEL"/>
</dbReference>
<evidence type="ECO:0000256" key="6">
    <source>
        <dbReference type="ARBA" id="ARBA00023065"/>
    </source>
</evidence>
<organism evidence="10 11">
    <name type="scientific">Candidatus Hamiltonella defensa</name>
    <name type="common">Bemisia tabaci</name>
    <dbReference type="NCBI Taxonomy" id="672795"/>
    <lineage>
        <taxon>Bacteria</taxon>
        <taxon>Pseudomonadati</taxon>
        <taxon>Pseudomonadota</taxon>
        <taxon>Gammaproteobacteria</taxon>
        <taxon>Enterobacterales</taxon>
        <taxon>Enterobacteriaceae</taxon>
        <taxon>aphid secondary symbionts</taxon>
        <taxon>Candidatus Williamhamiltonella</taxon>
    </lineage>
</organism>
<dbReference type="NCBIfam" id="NF001843">
    <property type="entry name" value="PRK00567.1-4"/>
    <property type="match status" value="1"/>
</dbReference>
<comment type="subunit">
    <text evidence="9">Homopentamer.</text>
</comment>
<keyword evidence="3 9" id="KW-1003">Cell membrane</keyword>
<keyword evidence="9" id="KW-0997">Cell inner membrane</keyword>
<dbReference type="EMBL" id="CP016303">
    <property type="protein sequence ID" value="ASX26462.1"/>
    <property type="molecule type" value="Genomic_DNA"/>
</dbReference>
<dbReference type="NCBIfam" id="TIGR00220">
    <property type="entry name" value="mscL"/>
    <property type="match status" value="1"/>
</dbReference>
<dbReference type="InterPro" id="IPR037673">
    <property type="entry name" value="MSC/AndL"/>
</dbReference>
<keyword evidence="6 9" id="KW-0406">Ion transport</keyword>
<dbReference type="Proteomes" id="UP000216438">
    <property type="component" value="Chromosome"/>
</dbReference>
<proteinExistence type="inferred from homology"/>
<dbReference type="GO" id="GO:0008381">
    <property type="term" value="F:mechanosensitive monoatomic ion channel activity"/>
    <property type="evidence" value="ECO:0007669"/>
    <property type="project" value="UniProtKB-UniRule"/>
</dbReference>
<dbReference type="PANTHER" id="PTHR30266:SF2">
    <property type="entry name" value="LARGE-CONDUCTANCE MECHANOSENSITIVE CHANNEL"/>
    <property type="match status" value="1"/>
</dbReference>
<keyword evidence="4 9" id="KW-0812">Transmembrane</keyword>
<evidence type="ECO:0000256" key="8">
    <source>
        <dbReference type="ARBA" id="ARBA00023303"/>
    </source>
</evidence>
<keyword evidence="7 9" id="KW-0472">Membrane</keyword>
<feature type="transmembrane region" description="Helical" evidence="9">
    <location>
        <begin position="21"/>
        <end position="52"/>
    </location>
</feature>
<evidence type="ECO:0000256" key="7">
    <source>
        <dbReference type="ARBA" id="ARBA00023136"/>
    </source>
</evidence>
<reference evidence="11" key="1">
    <citation type="submission" date="2016-06" db="EMBL/GenBank/DDBJ databases">
        <authorList>
            <person name="Chen W."/>
            <person name="Hasegawa D.K."/>
        </authorList>
    </citation>
    <scope>NUCLEOTIDE SEQUENCE [LARGE SCALE GENOMIC DNA]</scope>
    <source>
        <strain evidence="11">MEAM1</strain>
    </source>
</reference>
<evidence type="ECO:0000256" key="1">
    <source>
        <dbReference type="ARBA" id="ARBA00004141"/>
    </source>
</evidence>
<dbReference type="Gene3D" id="1.10.1200.120">
    <property type="entry name" value="Large-conductance mechanosensitive channel, MscL, domain 1"/>
    <property type="match status" value="1"/>
</dbReference>
<reference evidence="10 11" key="2">
    <citation type="submission" date="2017-09" db="EMBL/GenBank/DDBJ databases">
        <title>The genome of whitefly Bemisia tabaci, a global crop pest, provides novel insights into virus transmission, host adaptation and insecticide resistance.</title>
        <authorList>
            <person name="Kaur N."/>
            <person name="Kliot A."/>
            <person name="Pinheiro P.V."/>
            <person name="Luan J."/>
            <person name="Zheng Y."/>
            <person name="Liu W."/>
            <person name="Sun H."/>
            <person name="Yang X."/>
            <person name="Xu Y."/>
            <person name="Luo Y."/>
            <person name="Kruse A."/>
            <person name="Fisher T.W."/>
            <person name="Nelson D.R."/>
            <person name="Elimelech M."/>
            <person name="MacCoss M."/>
            <person name="Johnson R."/>
            <person name="Cohen E."/>
            <person name="Hunter W.B."/>
            <person name="Brown J.K."/>
            <person name="Jander G."/>
            <person name="Cilia M."/>
            <person name="Douglas A.E."/>
            <person name="Ghanim M."/>
            <person name="Simmons A.M."/>
            <person name="Wintermantel W.M."/>
            <person name="Ling K.-S."/>
            <person name="Fei Z."/>
        </authorList>
    </citation>
    <scope>NUCLEOTIDE SEQUENCE [LARGE SCALE GENOMIC DNA]</scope>
    <source>
        <strain evidence="10 11">MEAM1</strain>
    </source>
</reference>
<feature type="transmembrane region" description="Helical" evidence="9">
    <location>
        <begin position="72"/>
        <end position="96"/>
    </location>
</feature>
<comment type="subcellular location">
    <subcellularLocation>
        <location evidence="9">Cell inner membrane</location>
        <topology evidence="9">Multi-pass membrane protein</topology>
    </subcellularLocation>
    <subcellularLocation>
        <location evidence="1">Membrane</location>
        <topology evidence="1">Multi-pass membrane protein</topology>
    </subcellularLocation>
</comment>
<comment type="similarity">
    <text evidence="9">Belongs to the MscL family.</text>
</comment>
<evidence type="ECO:0000313" key="11">
    <source>
        <dbReference type="Proteomes" id="UP000216438"/>
    </source>
</evidence>
<keyword evidence="2 9" id="KW-0813">Transport</keyword>
<accession>A0A249E0B1</accession>
<keyword evidence="8 9" id="KW-0407">Ion channel</keyword>
<evidence type="ECO:0000313" key="10">
    <source>
        <dbReference type="EMBL" id="ASX26462.1"/>
    </source>
</evidence>
<dbReference type="Pfam" id="PF01741">
    <property type="entry name" value="MscL"/>
    <property type="match status" value="1"/>
</dbReference>
<protein>
    <recommendedName>
        <fullName evidence="9">Large-conductance mechanosensitive channel</fullName>
    </recommendedName>
</protein>
<evidence type="ECO:0000256" key="3">
    <source>
        <dbReference type="ARBA" id="ARBA00022475"/>
    </source>
</evidence>
<dbReference type="AlphaFoldDB" id="A0A249E0B1"/>
<evidence type="ECO:0000256" key="4">
    <source>
        <dbReference type="ARBA" id="ARBA00022692"/>
    </source>
</evidence>
<dbReference type="InterPro" id="IPR001185">
    <property type="entry name" value="MS_channel"/>
</dbReference>
<dbReference type="OrthoDB" id="9810350at2"/>
<dbReference type="SUPFAM" id="SSF81330">
    <property type="entry name" value="Gated mechanosensitive channel"/>
    <property type="match status" value="1"/>
</dbReference>
<dbReference type="GO" id="GO:0005886">
    <property type="term" value="C:plasma membrane"/>
    <property type="evidence" value="ECO:0007669"/>
    <property type="project" value="UniProtKB-SubCell"/>
</dbReference>
<dbReference type="RefSeq" id="WP_046493597.1">
    <property type="nucleotide sequence ID" value="NZ_CP016303.1"/>
</dbReference>
<evidence type="ECO:0000256" key="2">
    <source>
        <dbReference type="ARBA" id="ARBA00022448"/>
    </source>
</evidence>